<name>A0ABQ5VZQ9_9HYPH</name>
<evidence type="ECO:0000313" key="7">
    <source>
        <dbReference type="Proteomes" id="UP001156691"/>
    </source>
</evidence>
<evidence type="ECO:0000259" key="5">
    <source>
        <dbReference type="Pfam" id="PF08100"/>
    </source>
</evidence>
<dbReference type="GO" id="GO:0032259">
    <property type="term" value="P:methylation"/>
    <property type="evidence" value="ECO:0007669"/>
    <property type="project" value="UniProtKB-KW"/>
</dbReference>
<dbReference type="InterPro" id="IPR036390">
    <property type="entry name" value="WH_DNA-bd_sf"/>
</dbReference>
<keyword evidence="1 6" id="KW-0489">Methyltransferase</keyword>
<organism evidence="6 7">
    <name type="scientific">Devosia nitrariae</name>
    <dbReference type="NCBI Taxonomy" id="2071872"/>
    <lineage>
        <taxon>Bacteria</taxon>
        <taxon>Pseudomonadati</taxon>
        <taxon>Pseudomonadota</taxon>
        <taxon>Alphaproteobacteria</taxon>
        <taxon>Hyphomicrobiales</taxon>
        <taxon>Devosiaceae</taxon>
        <taxon>Devosia</taxon>
    </lineage>
</organism>
<dbReference type="InterPro" id="IPR001077">
    <property type="entry name" value="COMT_C"/>
</dbReference>
<dbReference type="EMBL" id="BSNS01000002">
    <property type="protein sequence ID" value="GLQ53088.1"/>
    <property type="molecule type" value="Genomic_DNA"/>
</dbReference>
<dbReference type="Pfam" id="PF08100">
    <property type="entry name" value="Dimerisation"/>
    <property type="match status" value="1"/>
</dbReference>
<proteinExistence type="predicted"/>
<dbReference type="RefSeq" id="WP_284338547.1">
    <property type="nucleotide sequence ID" value="NZ_BSNS01000002.1"/>
</dbReference>
<evidence type="ECO:0000256" key="3">
    <source>
        <dbReference type="ARBA" id="ARBA00022691"/>
    </source>
</evidence>
<evidence type="ECO:0000256" key="2">
    <source>
        <dbReference type="ARBA" id="ARBA00022679"/>
    </source>
</evidence>
<keyword evidence="3" id="KW-0949">S-adenosyl-L-methionine</keyword>
<dbReference type="SUPFAM" id="SSF53335">
    <property type="entry name" value="S-adenosyl-L-methionine-dependent methyltransferases"/>
    <property type="match status" value="1"/>
</dbReference>
<dbReference type="InterPro" id="IPR036388">
    <property type="entry name" value="WH-like_DNA-bd_sf"/>
</dbReference>
<gene>
    <name evidence="6" type="ORF">GCM10010862_03460</name>
</gene>
<dbReference type="SUPFAM" id="SSF46785">
    <property type="entry name" value="Winged helix' DNA-binding domain"/>
    <property type="match status" value="1"/>
</dbReference>
<dbReference type="PANTHER" id="PTHR43712:SF2">
    <property type="entry name" value="O-METHYLTRANSFERASE CICE"/>
    <property type="match status" value="1"/>
</dbReference>
<feature type="domain" description="O-methyltransferase C-terminal" evidence="4">
    <location>
        <begin position="110"/>
        <end position="321"/>
    </location>
</feature>
<keyword evidence="7" id="KW-1185">Reference proteome</keyword>
<dbReference type="PIRSF" id="PIRSF005739">
    <property type="entry name" value="O-mtase"/>
    <property type="match status" value="1"/>
</dbReference>
<dbReference type="Gene3D" id="3.40.50.150">
    <property type="entry name" value="Vaccinia Virus protein VP39"/>
    <property type="match status" value="1"/>
</dbReference>
<dbReference type="GO" id="GO:0008168">
    <property type="term" value="F:methyltransferase activity"/>
    <property type="evidence" value="ECO:0007669"/>
    <property type="project" value="UniProtKB-KW"/>
</dbReference>
<dbReference type="PROSITE" id="PS51683">
    <property type="entry name" value="SAM_OMT_II"/>
    <property type="match status" value="1"/>
</dbReference>
<evidence type="ECO:0000259" key="4">
    <source>
        <dbReference type="Pfam" id="PF00891"/>
    </source>
</evidence>
<dbReference type="InterPro" id="IPR016461">
    <property type="entry name" value="COMT-like"/>
</dbReference>
<dbReference type="Gene3D" id="1.10.10.10">
    <property type="entry name" value="Winged helix-like DNA-binding domain superfamily/Winged helix DNA-binding domain"/>
    <property type="match status" value="1"/>
</dbReference>
<evidence type="ECO:0000256" key="1">
    <source>
        <dbReference type="ARBA" id="ARBA00022603"/>
    </source>
</evidence>
<feature type="domain" description="O-methyltransferase dimerisation" evidence="5">
    <location>
        <begin position="14"/>
        <end position="88"/>
    </location>
</feature>
<reference evidence="7" key="1">
    <citation type="journal article" date="2019" name="Int. J. Syst. Evol. Microbiol.">
        <title>The Global Catalogue of Microorganisms (GCM) 10K type strain sequencing project: providing services to taxonomists for standard genome sequencing and annotation.</title>
        <authorList>
            <consortium name="The Broad Institute Genomics Platform"/>
            <consortium name="The Broad Institute Genome Sequencing Center for Infectious Disease"/>
            <person name="Wu L."/>
            <person name="Ma J."/>
        </authorList>
    </citation>
    <scope>NUCLEOTIDE SEQUENCE [LARGE SCALE GENOMIC DNA]</scope>
    <source>
        <strain evidence="7">NBRC 112416</strain>
    </source>
</reference>
<dbReference type="CDD" id="cd02440">
    <property type="entry name" value="AdoMet_MTases"/>
    <property type="match status" value="1"/>
</dbReference>
<dbReference type="InterPro" id="IPR029063">
    <property type="entry name" value="SAM-dependent_MTases_sf"/>
</dbReference>
<sequence>MSAPAITADFIMRIGFGFWASKALFSAVELGLFTRLAKGPADGTVLSRDLGLHKRSARDFLDTLVALHLLERDGETYANTPDADRYLDRGKPSYIGGVLDLASQRLWSSWGSLTEALQTGLPQNERKEGAGNDLFEAVYNDPERLRIFLKGMTGTSLPTAQRLAELFPWKQVRTFADIGTAEGGLPVTIAREHPHLKGIGFDLPQVRPVFEDYVEANDLAGRVVFHGGDFFKEPLPTADVLVMGHILHDWNQEEKDVLLAKAYDALPSGGALIVYEMLIDDDRQENVMGLLMSLNMLVETTGGFDYTGADCVGWMRSAGFRDTRVEHLAGPYWAVIGIK</sequence>
<comment type="caution">
    <text evidence="6">The sequence shown here is derived from an EMBL/GenBank/DDBJ whole genome shotgun (WGS) entry which is preliminary data.</text>
</comment>
<dbReference type="Proteomes" id="UP001156691">
    <property type="component" value="Unassembled WGS sequence"/>
</dbReference>
<dbReference type="Pfam" id="PF00891">
    <property type="entry name" value="Methyltransf_2"/>
    <property type="match status" value="1"/>
</dbReference>
<protein>
    <submittedName>
        <fullName evidence="6">Methyltransferase/methylase</fullName>
    </submittedName>
</protein>
<dbReference type="InterPro" id="IPR012967">
    <property type="entry name" value="COMT_dimerisation"/>
</dbReference>
<evidence type="ECO:0000313" key="6">
    <source>
        <dbReference type="EMBL" id="GLQ53088.1"/>
    </source>
</evidence>
<keyword evidence="2" id="KW-0808">Transferase</keyword>
<accession>A0ABQ5VZQ9</accession>
<dbReference type="PANTHER" id="PTHR43712">
    <property type="entry name" value="PUTATIVE (AFU_ORTHOLOGUE AFUA_4G14580)-RELATED"/>
    <property type="match status" value="1"/>
</dbReference>